<protein>
    <submittedName>
        <fullName evidence="1">Uncharacterized protein</fullName>
    </submittedName>
</protein>
<reference evidence="1 3" key="1">
    <citation type="journal article" date="2014" name="Nat. Genet.">
        <title>Genome and transcriptome of the porcine whipworm Trichuris suis.</title>
        <authorList>
            <person name="Jex A.R."/>
            <person name="Nejsum P."/>
            <person name="Schwarz E.M."/>
            <person name="Hu L."/>
            <person name="Young N.D."/>
            <person name="Hall R.S."/>
            <person name="Korhonen P.K."/>
            <person name="Liao S."/>
            <person name="Thamsborg S."/>
            <person name="Xia J."/>
            <person name="Xu P."/>
            <person name="Wang S."/>
            <person name="Scheerlinck J.P."/>
            <person name="Hofmann A."/>
            <person name="Sternberg P.W."/>
            <person name="Wang J."/>
            <person name="Gasser R.B."/>
        </authorList>
    </citation>
    <scope>NUCLEOTIDE SEQUENCE [LARGE SCALE GENOMIC DNA]</scope>
    <source>
        <strain evidence="2">DCEP-RM93F</strain>
        <strain evidence="1">DCEP-RM93M</strain>
    </source>
</reference>
<dbReference type="Proteomes" id="UP000030758">
    <property type="component" value="Unassembled WGS sequence"/>
</dbReference>
<sequence length="117" mass="13200">MLLSRPLAIFEETEGYFKESDIPLDDIIICATNACNYTARPLQAIIVALETRLSEVIVAGGSVFPRHPTRDYVMQHFIINIVPIIYAYLKKSVVELLFCPVVLFVAKDAKAKQDQTR</sequence>
<evidence type="ECO:0000313" key="2">
    <source>
        <dbReference type="EMBL" id="KFD62764.1"/>
    </source>
</evidence>
<name>A0A085M9K4_9BILA</name>
<keyword evidence="3" id="KW-1185">Reference proteome</keyword>
<proteinExistence type="predicted"/>
<evidence type="ECO:0000313" key="1">
    <source>
        <dbReference type="EMBL" id="KFD53900.1"/>
    </source>
</evidence>
<dbReference type="EMBL" id="KL363212">
    <property type="protein sequence ID" value="KFD53900.1"/>
    <property type="molecule type" value="Genomic_DNA"/>
</dbReference>
<accession>A0A085M9K4</accession>
<evidence type="ECO:0000313" key="3">
    <source>
        <dbReference type="Proteomes" id="UP000030764"/>
    </source>
</evidence>
<dbReference type="AlphaFoldDB" id="A0A085M9K4"/>
<dbReference type="Proteomes" id="UP000030764">
    <property type="component" value="Unassembled WGS sequence"/>
</dbReference>
<gene>
    <name evidence="1" type="ORF">M513_05167</name>
    <name evidence="2" type="ORF">M514_05167</name>
</gene>
<dbReference type="EMBL" id="KL367588">
    <property type="protein sequence ID" value="KFD62764.1"/>
    <property type="molecule type" value="Genomic_DNA"/>
</dbReference>
<organism evidence="1 3">
    <name type="scientific">Trichuris suis</name>
    <name type="common">pig whipworm</name>
    <dbReference type="NCBI Taxonomy" id="68888"/>
    <lineage>
        <taxon>Eukaryota</taxon>
        <taxon>Metazoa</taxon>
        <taxon>Ecdysozoa</taxon>
        <taxon>Nematoda</taxon>
        <taxon>Enoplea</taxon>
        <taxon>Dorylaimia</taxon>
        <taxon>Trichinellida</taxon>
        <taxon>Trichuridae</taxon>
        <taxon>Trichuris</taxon>
    </lineage>
</organism>